<feature type="non-terminal residue" evidence="1">
    <location>
        <position position="176"/>
    </location>
</feature>
<gene>
    <name evidence="1" type="ORF">V8G54_030430</name>
</gene>
<accession>A0AAQ3MX12</accession>
<protein>
    <submittedName>
        <fullName evidence="1">Uncharacterized protein</fullName>
    </submittedName>
</protein>
<evidence type="ECO:0000313" key="2">
    <source>
        <dbReference type="Proteomes" id="UP001374535"/>
    </source>
</evidence>
<organism evidence="1 2">
    <name type="scientific">Vigna mungo</name>
    <name type="common">Black gram</name>
    <name type="synonym">Phaseolus mungo</name>
    <dbReference type="NCBI Taxonomy" id="3915"/>
    <lineage>
        <taxon>Eukaryota</taxon>
        <taxon>Viridiplantae</taxon>
        <taxon>Streptophyta</taxon>
        <taxon>Embryophyta</taxon>
        <taxon>Tracheophyta</taxon>
        <taxon>Spermatophyta</taxon>
        <taxon>Magnoliopsida</taxon>
        <taxon>eudicotyledons</taxon>
        <taxon>Gunneridae</taxon>
        <taxon>Pentapetalae</taxon>
        <taxon>rosids</taxon>
        <taxon>fabids</taxon>
        <taxon>Fabales</taxon>
        <taxon>Fabaceae</taxon>
        <taxon>Papilionoideae</taxon>
        <taxon>50 kb inversion clade</taxon>
        <taxon>NPAAA clade</taxon>
        <taxon>indigoferoid/millettioid clade</taxon>
        <taxon>Phaseoleae</taxon>
        <taxon>Vigna</taxon>
    </lineage>
</organism>
<proteinExistence type="predicted"/>
<keyword evidence="2" id="KW-1185">Reference proteome</keyword>
<sequence length="176" mass="19563">SLTVFSSFLLSHLELNTPNLCSLLHVCVSTTVLNCQVCTASITLKPYSVLIIFQKFCICFNAIHDFFFFPIICSDLPLEIHHILWHIECRELRSSDSHSSLNKEVSLMSSSSNSVSDNTLRSTSTLKQVSSSRYSQWILQSTKPSIPLTSPVSPSDEHHSSTSTFMLPSTTSFVSA</sequence>
<evidence type="ECO:0000313" key="1">
    <source>
        <dbReference type="EMBL" id="WVY98279.1"/>
    </source>
</evidence>
<name>A0AAQ3MX12_VIGMU</name>
<reference evidence="1 2" key="1">
    <citation type="journal article" date="2023" name="Life. Sci Alliance">
        <title>Evolutionary insights into 3D genome organization and epigenetic landscape of Vigna mungo.</title>
        <authorList>
            <person name="Junaid A."/>
            <person name="Singh B."/>
            <person name="Bhatia S."/>
        </authorList>
    </citation>
    <scope>NUCLEOTIDE SEQUENCE [LARGE SCALE GENOMIC DNA]</scope>
    <source>
        <strain evidence="1">Urdbean</strain>
    </source>
</reference>
<dbReference type="EMBL" id="CP144692">
    <property type="protein sequence ID" value="WVY98279.1"/>
    <property type="molecule type" value="Genomic_DNA"/>
</dbReference>
<dbReference type="AlphaFoldDB" id="A0AAQ3MX12"/>
<dbReference type="Proteomes" id="UP001374535">
    <property type="component" value="Chromosome 9"/>
</dbReference>